<feature type="domain" description="Transglutaminase-like" evidence="2">
    <location>
        <begin position="170"/>
        <end position="226"/>
    </location>
</feature>
<sequence length="373" mass="41229">MTASKRKLRAITGFLLSSALLLASSVWPYRDTAVAAVSAEEATTLQSNLKQKLGARSESFSVVLKGKLATADVTKAFDNVFAADDYLKYAIRSYRYTVSTNGTTSTLSVNMKYWENAEQTAYVNTRSKQILASIVSKSMNAHQKVKAIHDWVLLHVAYDRSLVRHSAYDALKNGLTVCQGYASLTYRLLTDAGIPARIVEGTVSTGAHTWNLVKLDGVWYQLDTTFDDPVPDVKGRTTYGYYLVTDSALKKDHTWKSVYPQAVTSYKNTLDALMAKDKTRTAFYEDLREDMGLDYLDPSRTVSTVKEIAAKIRAAAAAGQTTAKMRYTSEAKPDLDALLKLMPELSSVSYTMESLAGGEDGDSMLTVKFKLRQ</sequence>
<proteinExistence type="predicted"/>
<feature type="chain" id="PRO_5046351442" evidence="1">
    <location>
        <begin position="24"/>
        <end position="373"/>
    </location>
</feature>
<name>A0ABT6TB90_9BACL</name>
<evidence type="ECO:0000259" key="2">
    <source>
        <dbReference type="SMART" id="SM00460"/>
    </source>
</evidence>
<organism evidence="3 4">
    <name type="scientific">Cohnella hashimotonis</name>
    <dbReference type="NCBI Taxonomy" id="2826895"/>
    <lineage>
        <taxon>Bacteria</taxon>
        <taxon>Bacillati</taxon>
        <taxon>Bacillota</taxon>
        <taxon>Bacilli</taxon>
        <taxon>Bacillales</taxon>
        <taxon>Paenibacillaceae</taxon>
        <taxon>Cohnella</taxon>
    </lineage>
</organism>
<dbReference type="SUPFAM" id="SSF54001">
    <property type="entry name" value="Cysteine proteinases"/>
    <property type="match status" value="1"/>
</dbReference>
<comment type="caution">
    <text evidence="3">The sequence shown here is derived from an EMBL/GenBank/DDBJ whole genome shotgun (WGS) entry which is preliminary data.</text>
</comment>
<evidence type="ECO:0000313" key="4">
    <source>
        <dbReference type="Proteomes" id="UP001161691"/>
    </source>
</evidence>
<dbReference type="PANTHER" id="PTHR46333:SF2">
    <property type="entry name" value="CYTOKINESIS PROTEIN 3"/>
    <property type="match status" value="1"/>
</dbReference>
<dbReference type="InterPro" id="IPR002931">
    <property type="entry name" value="Transglutaminase-like"/>
</dbReference>
<reference evidence="3" key="1">
    <citation type="submission" date="2023-04" db="EMBL/GenBank/DDBJ databases">
        <title>Comparative genomic analysis of Cohnella hashimotonis sp. nov., isolated from the International Space Station.</title>
        <authorList>
            <person name="Venkateswaran K."/>
            <person name="Simpson A."/>
        </authorList>
    </citation>
    <scope>NUCLEOTIDE SEQUENCE</scope>
    <source>
        <strain evidence="3">F6_2S_P_1</strain>
    </source>
</reference>
<evidence type="ECO:0000256" key="1">
    <source>
        <dbReference type="SAM" id="SignalP"/>
    </source>
</evidence>
<dbReference type="Pfam" id="PF01841">
    <property type="entry name" value="Transglut_core"/>
    <property type="match status" value="1"/>
</dbReference>
<dbReference type="EMBL" id="JAGRPV010000001">
    <property type="protein sequence ID" value="MDI4644103.1"/>
    <property type="molecule type" value="Genomic_DNA"/>
</dbReference>
<evidence type="ECO:0000313" key="3">
    <source>
        <dbReference type="EMBL" id="MDI4644103.1"/>
    </source>
</evidence>
<feature type="signal peptide" evidence="1">
    <location>
        <begin position="1"/>
        <end position="23"/>
    </location>
</feature>
<dbReference type="RefSeq" id="WP_282907131.1">
    <property type="nucleotide sequence ID" value="NZ_JAGRPV010000001.1"/>
</dbReference>
<dbReference type="Proteomes" id="UP001161691">
    <property type="component" value="Unassembled WGS sequence"/>
</dbReference>
<accession>A0ABT6TB90</accession>
<dbReference type="InterPro" id="IPR052557">
    <property type="entry name" value="CAP/Cytokinesis_protein"/>
</dbReference>
<dbReference type="PANTHER" id="PTHR46333">
    <property type="entry name" value="CYTOKINESIS PROTEIN 3"/>
    <property type="match status" value="1"/>
</dbReference>
<dbReference type="SMART" id="SM00460">
    <property type="entry name" value="TGc"/>
    <property type="match status" value="1"/>
</dbReference>
<dbReference type="InterPro" id="IPR038765">
    <property type="entry name" value="Papain-like_cys_pep_sf"/>
</dbReference>
<protein>
    <submittedName>
        <fullName evidence="3">Transglutaminase domain-containing protein</fullName>
    </submittedName>
</protein>
<keyword evidence="4" id="KW-1185">Reference proteome</keyword>
<gene>
    <name evidence="3" type="ORF">KB449_03985</name>
</gene>
<dbReference type="Gene3D" id="3.10.620.30">
    <property type="match status" value="1"/>
</dbReference>
<keyword evidence="1" id="KW-0732">Signal</keyword>